<evidence type="ECO:0000313" key="1">
    <source>
        <dbReference type="EMBL" id="ACZ41314.1"/>
    </source>
</evidence>
<proteinExistence type="predicted"/>
<dbReference type="HOGENOM" id="CLU_179332_2_1_0"/>
<protein>
    <submittedName>
        <fullName evidence="1">Uncharacterized protein</fullName>
    </submittedName>
</protein>
<sequence length="78" mass="8825">MEDVNQNAQQITGVSNVAYDLMSVLQNFLEAMSAIEVYKEDAEEANDQELLELFNRIQSDLGSYVEDLKPLLVSRLQS</sequence>
<dbReference type="EMBL" id="CP001825">
    <property type="protein sequence ID" value="ACZ41314.1"/>
    <property type="molecule type" value="Genomic_DNA"/>
</dbReference>
<dbReference type="KEGG" id="ttr:Tter_0392"/>
<accession>D1CEF8</accession>
<dbReference type="Proteomes" id="UP000000323">
    <property type="component" value="Chromosome 1"/>
</dbReference>
<keyword evidence="2" id="KW-1185">Reference proteome</keyword>
<dbReference type="AlphaFoldDB" id="D1CEF8"/>
<dbReference type="STRING" id="525904.Tter_0392"/>
<evidence type="ECO:0000313" key="2">
    <source>
        <dbReference type="Proteomes" id="UP000000323"/>
    </source>
</evidence>
<name>D1CEF8_THET1</name>
<gene>
    <name evidence="1" type="ordered locus">Tter_0392</name>
</gene>
<organism evidence="1 2">
    <name type="scientific">Thermobaculum terrenum (strain ATCC BAA-798 / CCMEE 7001 / YNP1)</name>
    <dbReference type="NCBI Taxonomy" id="525904"/>
    <lineage>
        <taxon>Bacteria</taxon>
        <taxon>Bacillati</taxon>
        <taxon>Chloroflexota</taxon>
        <taxon>Chloroflexia</taxon>
        <taxon>Candidatus Thermobaculales</taxon>
        <taxon>Candidatus Thermobaculaceae</taxon>
        <taxon>Thermobaculum</taxon>
    </lineage>
</organism>
<reference evidence="2" key="1">
    <citation type="journal article" date="2010" name="Stand. Genomic Sci.">
        <title>Complete genome sequence of 'Thermobaculum terrenum' type strain (YNP1).</title>
        <authorList>
            <person name="Kiss H."/>
            <person name="Cleland D."/>
            <person name="Lapidus A."/>
            <person name="Lucas S."/>
            <person name="Glavina Del Rio T."/>
            <person name="Nolan M."/>
            <person name="Tice H."/>
            <person name="Han C."/>
            <person name="Goodwin L."/>
            <person name="Pitluck S."/>
            <person name="Liolios K."/>
            <person name="Ivanova N."/>
            <person name="Mavromatis K."/>
            <person name="Ovchinnikova G."/>
            <person name="Pati A."/>
            <person name="Chen A."/>
            <person name="Palaniappan K."/>
            <person name="Land M."/>
            <person name="Hauser L."/>
            <person name="Chang Y."/>
            <person name="Jeffries C."/>
            <person name="Lu M."/>
            <person name="Brettin T."/>
            <person name="Detter J."/>
            <person name="Goker M."/>
            <person name="Tindall B."/>
            <person name="Beck B."/>
            <person name="McDermott T."/>
            <person name="Woyke T."/>
            <person name="Bristow J."/>
            <person name="Eisen J."/>
            <person name="Markowitz V."/>
            <person name="Hugenholtz P."/>
            <person name="Kyrpides N."/>
            <person name="Klenk H."/>
            <person name="Cheng J."/>
        </authorList>
    </citation>
    <scope>NUCLEOTIDE SEQUENCE [LARGE SCALE GENOMIC DNA]</scope>
    <source>
        <strain evidence="2">ATCC BAA-798 / YNP1</strain>
    </source>
</reference>